<feature type="region of interest" description="Disordered" evidence="4">
    <location>
        <begin position="1"/>
        <end position="48"/>
    </location>
</feature>
<accession>A0A9P8J5D2</accession>
<feature type="non-terminal residue" evidence="5">
    <location>
        <position position="1808"/>
    </location>
</feature>
<evidence type="ECO:0000313" key="5">
    <source>
        <dbReference type="EMBL" id="KAG9685985.1"/>
    </source>
</evidence>
<dbReference type="SMART" id="SM00248">
    <property type="entry name" value="ANK"/>
    <property type="match status" value="13"/>
</dbReference>
<gene>
    <name evidence="5" type="ORF">KCU76_g11324</name>
</gene>
<keyword evidence="2" id="KW-0040">ANK repeat</keyword>
<feature type="compositionally biased region" description="Low complexity" evidence="4">
    <location>
        <begin position="27"/>
        <end position="38"/>
    </location>
</feature>
<reference evidence="5" key="2">
    <citation type="submission" date="2021-08" db="EMBL/GenBank/DDBJ databases">
        <authorList>
            <person name="Gostincar C."/>
            <person name="Sun X."/>
            <person name="Song Z."/>
            <person name="Gunde-Cimerman N."/>
        </authorList>
    </citation>
    <scope>NUCLEOTIDE SEQUENCE</scope>
    <source>
        <strain evidence="5">EXF-9911</strain>
    </source>
</reference>
<dbReference type="Gene3D" id="1.25.40.20">
    <property type="entry name" value="Ankyrin repeat-containing domain"/>
    <property type="match status" value="5"/>
</dbReference>
<sequence>MSKYFKLRRTSSSATSDGIDPPHSRRSSFASPSMSVRSMSDRWSRKLSFSSTKSTLVTPDTEYDIETSSPSGKVLETPSEQTSTTKANLLKLAEAWSIDLASDLYRIEPKDVVPTYHTENDKELVTIMLNERRVTDPEYKAPKEISKLIKSKAKLAEFSDKELNRALVAVVYENGPLGVVDCLLNMGASVDVTRRASTNMWKKVTKKDQTDRRSDVLQTACGYENLELIELLAAWADQSTLDDSLSIAIVRNAPKKIEILLRSGADPKDAHDEFLNAVHMDQVATVVTVLSGTRNPCGRCKAMALIEAVQMGSTRLINNLITSGADASFEGARALSLAISRFDLGATVTVISGLVPPTANQLDRAAAEAYNLASSCEPNLRLKLIEACLCAGAEGAMTERSLQDAVDSLNDEIVRLFLRYNVSVDANDGEALNLAVQKESDDIFDILLAQSISSNTWSNALISTPFAKERGQKFALDLLKKGASVDHRDGEPLVAAIDANHMDILRMFLAQSPTETSLSAALLTCVDLFGDLRLQTLSILLPRGLCQQALDDGLITLVMDHDPDHNAIRQLLHFEASPAASNGFSLLHAVRRRDLSLVQLLSSSMSDGAEVFSSTAAGLVDEENWHRGGMEILRYLLDRGANPDVLEIALVERSAVYDFATVSFLSHWISSPKSYSLAFADIINLGADYLQPQHFELVRLLLAKGASGSAVDYALIQALQGFLEGNVQETLLDALLNYGADVNSFQGLALYLAVGAGQPDVLRKLIKYGASREVMSKCICHAVLCRHREQLAIDLVDVLTEDIRLVNINHNCEDEANKTPLYLAIDEYPRSSRLLQRICELGGAIEHKIAFDFSRDQEGSSSDHDKIDDRSWEKPPQQLAVVSRNRRNEQQVTPLMYACCHHHLVSAGVVRTLIQYGANVFVALQDHNTTALMMAVQYEQPELVEELVKHMSSDSVSAKDKLSRSALFFAAGNGDVRSTKALLKCRPRSNDGSLHEAARQLYPEILSMLLEAGHDPNFVSTIHDGLTPLGELVTNCDASERRNDLEICLEQLKTHKVDVLKQWRGKTALFLAMDNPVAYPVTSALLERLMNNYIDDERNIFRSKKLNFSPTMYLKKGNFAGDEASCWDLIELLQNHGAVDRFFADAELEVQPEGAIGLPEPLRQAESERREHERKLKRAMEVHRQKLEMTQAEHMQRLKHDGQLEEQHLSYRELGQAQYVRHQEQKQALYLKHQGQRFQQQLTFGRLQHEDERYQQQLTYEQKEGQRAQTAYEEHLEMTRRHHEEIKTQIELQQVAQRERHAQLQHNQMSHKMEEIQRKRRREERDHEVEHREQLFEIDERERHGKGRERASQRIHKQHMNRLQEMGNQVTSVSEFDVHVTVGLPTYSATKPCKASPEECEYLYYHSGLSWDDITLMGLCGSPAHLGLPCLIMGGPVQLAYFPVTTIGSDKCHNNGSTITNTGGPTSIEALGTTLTSGSVYLSFKSLYAFQEGFGERIGPAFTDFILPLPSSAISTQCGGWFSAQGPGTPLNYADLNYPWPASAYNCMNRCRTDLSFTISNGTGIRWTPPPQCSTIWSDLNPILAMPTEVRNLVPAWSTCSMWDAALPNFVFDPPRALVAGTTVATPTPAWVHQDSTTPASPAATSYTALPETLASTPRTSSTTTSSAGQSADQSSTASSSIASVVATPTRGIGATGISMEFDVDGHTFTASAGNNAFSILGQTISVGGPARVVEGETISLALSGFVVNATTTIPFTSTRPSTTSSGTAIPLRQSHTAGKGTTSSGGSSLAISWAGISLTSLLAMVLL</sequence>
<evidence type="ECO:0000256" key="1">
    <source>
        <dbReference type="ARBA" id="ARBA00022737"/>
    </source>
</evidence>
<feature type="compositionally biased region" description="Basic and acidic residues" evidence="4">
    <location>
        <begin position="1311"/>
        <end position="1332"/>
    </location>
</feature>
<feature type="compositionally biased region" description="Low complexity" evidence="4">
    <location>
        <begin position="1775"/>
        <end position="1786"/>
    </location>
</feature>
<dbReference type="EMBL" id="JAHFXF010000539">
    <property type="protein sequence ID" value="KAG9685985.1"/>
    <property type="molecule type" value="Genomic_DNA"/>
</dbReference>
<evidence type="ECO:0000256" key="4">
    <source>
        <dbReference type="SAM" id="MobiDB-lite"/>
    </source>
</evidence>
<dbReference type="InterPro" id="IPR036770">
    <property type="entry name" value="Ankyrin_rpt-contain_sf"/>
</dbReference>
<protein>
    <recommendedName>
        <fullName evidence="7">Ankyrin repeat protein</fullName>
    </recommendedName>
</protein>
<feature type="region of interest" description="Disordered" evidence="4">
    <location>
        <begin position="60"/>
        <end position="81"/>
    </location>
</feature>
<evidence type="ECO:0008006" key="7">
    <source>
        <dbReference type="Google" id="ProtNLM"/>
    </source>
</evidence>
<evidence type="ECO:0000313" key="6">
    <source>
        <dbReference type="Proteomes" id="UP000779574"/>
    </source>
</evidence>
<dbReference type="SUPFAM" id="SSF48403">
    <property type="entry name" value="Ankyrin repeat"/>
    <property type="match status" value="2"/>
</dbReference>
<name>A0A9P8J5D2_AURME</name>
<dbReference type="InterPro" id="IPR051165">
    <property type="entry name" value="Multifunctional_ANK_Repeat"/>
</dbReference>
<feature type="region of interest" description="Disordered" evidence="4">
    <location>
        <begin position="1758"/>
        <end position="1786"/>
    </location>
</feature>
<evidence type="ECO:0000256" key="3">
    <source>
        <dbReference type="SAM" id="Coils"/>
    </source>
</evidence>
<dbReference type="Pfam" id="PF12796">
    <property type="entry name" value="Ank_2"/>
    <property type="match status" value="1"/>
</dbReference>
<feature type="compositionally biased region" description="Low complexity" evidence="4">
    <location>
        <begin position="1758"/>
        <end position="1768"/>
    </location>
</feature>
<comment type="caution">
    <text evidence="5">The sequence shown here is derived from an EMBL/GenBank/DDBJ whole genome shotgun (WGS) entry which is preliminary data.</text>
</comment>
<keyword evidence="3" id="KW-0175">Coiled coil</keyword>
<feature type="region of interest" description="Disordered" evidence="4">
    <location>
        <begin position="1304"/>
        <end position="1332"/>
    </location>
</feature>
<reference evidence="5" key="1">
    <citation type="journal article" date="2021" name="J Fungi (Basel)">
        <title>Virulence traits and population genomics of the black yeast Aureobasidium melanogenum.</title>
        <authorList>
            <person name="Cernosa A."/>
            <person name="Sun X."/>
            <person name="Gostincar C."/>
            <person name="Fang C."/>
            <person name="Gunde-Cimerman N."/>
            <person name="Song Z."/>
        </authorList>
    </citation>
    <scope>NUCLEOTIDE SEQUENCE</scope>
    <source>
        <strain evidence="5">EXF-9911</strain>
    </source>
</reference>
<dbReference type="PANTHER" id="PTHR24123">
    <property type="entry name" value="ANKYRIN REPEAT-CONTAINING"/>
    <property type="match status" value="1"/>
</dbReference>
<dbReference type="Proteomes" id="UP000779574">
    <property type="component" value="Unassembled WGS sequence"/>
</dbReference>
<keyword evidence="1" id="KW-0677">Repeat</keyword>
<feature type="region of interest" description="Disordered" evidence="4">
    <location>
        <begin position="1652"/>
        <end position="1683"/>
    </location>
</feature>
<dbReference type="OrthoDB" id="3944128at2759"/>
<evidence type="ECO:0000256" key="2">
    <source>
        <dbReference type="ARBA" id="ARBA00023043"/>
    </source>
</evidence>
<dbReference type="InterPro" id="IPR002110">
    <property type="entry name" value="Ankyrin_rpt"/>
</dbReference>
<dbReference type="PANTHER" id="PTHR24123:SF33">
    <property type="entry name" value="PROTEIN HOS4"/>
    <property type="match status" value="1"/>
</dbReference>
<proteinExistence type="predicted"/>
<feature type="coiled-coil region" evidence="3">
    <location>
        <begin position="1162"/>
        <end position="1193"/>
    </location>
</feature>
<organism evidence="5 6">
    <name type="scientific">Aureobasidium melanogenum</name>
    <name type="common">Aureobasidium pullulans var. melanogenum</name>
    <dbReference type="NCBI Taxonomy" id="46634"/>
    <lineage>
        <taxon>Eukaryota</taxon>
        <taxon>Fungi</taxon>
        <taxon>Dikarya</taxon>
        <taxon>Ascomycota</taxon>
        <taxon>Pezizomycotina</taxon>
        <taxon>Dothideomycetes</taxon>
        <taxon>Dothideomycetidae</taxon>
        <taxon>Dothideales</taxon>
        <taxon>Saccotheciaceae</taxon>
        <taxon>Aureobasidium</taxon>
    </lineage>
</organism>